<dbReference type="InterPro" id="IPR029058">
    <property type="entry name" value="AB_hydrolase_fold"/>
</dbReference>
<dbReference type="STRING" id="211114.SAMN04489726_1399"/>
<gene>
    <name evidence="2" type="ORF">SAMN04489726_1399</name>
</gene>
<dbReference type="eggNOG" id="COG0596">
    <property type="taxonomic scope" value="Bacteria"/>
</dbReference>
<dbReference type="AlphaFoldDB" id="A0A1G9SV08"/>
<dbReference type="GO" id="GO:0003824">
    <property type="term" value="F:catalytic activity"/>
    <property type="evidence" value="ECO:0007669"/>
    <property type="project" value="UniProtKB-ARBA"/>
</dbReference>
<protein>
    <submittedName>
        <fullName evidence="2">Pimeloyl-ACP methyl ester carboxylesterase</fullName>
    </submittedName>
</protein>
<dbReference type="RefSeq" id="WP_030433651.1">
    <property type="nucleotide sequence ID" value="NZ_JOEF01000049.1"/>
</dbReference>
<name>A0A1G9SV08_ALLAB</name>
<dbReference type="Proteomes" id="UP000183376">
    <property type="component" value="Chromosome I"/>
</dbReference>
<reference evidence="2 3" key="1">
    <citation type="submission" date="2016-10" db="EMBL/GenBank/DDBJ databases">
        <authorList>
            <person name="de Groot N.N."/>
        </authorList>
    </citation>
    <scope>NUCLEOTIDE SEQUENCE [LARGE SCALE GENOMIC DNA]</scope>
    <source>
        <strain evidence="2 3">DSM 44149</strain>
    </source>
</reference>
<organism evidence="2 3">
    <name type="scientific">Allokutzneria albata</name>
    <name type="common">Kibdelosporangium albatum</name>
    <dbReference type="NCBI Taxonomy" id="211114"/>
    <lineage>
        <taxon>Bacteria</taxon>
        <taxon>Bacillati</taxon>
        <taxon>Actinomycetota</taxon>
        <taxon>Actinomycetes</taxon>
        <taxon>Pseudonocardiales</taxon>
        <taxon>Pseudonocardiaceae</taxon>
        <taxon>Allokutzneria</taxon>
    </lineage>
</organism>
<feature type="domain" description="AB hydrolase-1" evidence="1">
    <location>
        <begin position="34"/>
        <end position="140"/>
    </location>
</feature>
<dbReference type="Pfam" id="PF00561">
    <property type="entry name" value="Abhydrolase_1"/>
    <property type="match status" value="1"/>
</dbReference>
<keyword evidence="3" id="KW-1185">Reference proteome</keyword>
<dbReference type="InterPro" id="IPR000073">
    <property type="entry name" value="AB_hydrolase_1"/>
</dbReference>
<dbReference type="Gene3D" id="3.40.50.1820">
    <property type="entry name" value="alpha/beta hydrolase"/>
    <property type="match status" value="1"/>
</dbReference>
<dbReference type="SUPFAM" id="SSF53474">
    <property type="entry name" value="alpha/beta-Hydrolases"/>
    <property type="match status" value="1"/>
</dbReference>
<evidence type="ECO:0000259" key="1">
    <source>
        <dbReference type="Pfam" id="PF00561"/>
    </source>
</evidence>
<evidence type="ECO:0000313" key="3">
    <source>
        <dbReference type="Proteomes" id="UP000183376"/>
    </source>
</evidence>
<dbReference type="OrthoDB" id="7185741at2"/>
<dbReference type="InterPro" id="IPR050266">
    <property type="entry name" value="AB_hydrolase_sf"/>
</dbReference>
<sequence length="291" mass="31003">MTHTQGESEWVPTPDGRRLHAMVLPGPESAAEAPTVVFEAGSAASRSSWSRVQPGVARHARAIVYDRSGLGRSPSDPNGRTLARMADDLNAVLDHFGPGPFVLAGHSAGGPITRLAAATRPERIAGLVLVDPTDEAADVLFSSGFRRAERLTIATGAVLARLGLLRVTFRPLLRGIPDDVRRDLEREAFHPGVVRTQREQARTFLDELATWRGEAPDLGAIPLTVISGALRGGGFTASTRVEAIEAHARRAAASPRGRHVIAAESGHYVPVTEPQVIIEEITALVNPARGC</sequence>
<dbReference type="PANTHER" id="PTHR43798">
    <property type="entry name" value="MONOACYLGLYCEROL LIPASE"/>
    <property type="match status" value="1"/>
</dbReference>
<evidence type="ECO:0000313" key="2">
    <source>
        <dbReference type="EMBL" id="SDM39299.1"/>
    </source>
</evidence>
<accession>A0A1G9SV08</accession>
<dbReference type="EMBL" id="LT629701">
    <property type="protein sequence ID" value="SDM39299.1"/>
    <property type="molecule type" value="Genomic_DNA"/>
</dbReference>
<proteinExistence type="predicted"/>